<evidence type="ECO:0000313" key="6">
    <source>
        <dbReference type="EMBL" id="ANY83563.1"/>
    </source>
</evidence>
<dbReference type="InterPro" id="IPR047187">
    <property type="entry name" value="SF1_C_Upf1"/>
</dbReference>
<dbReference type="PANTHER" id="PTHR43788">
    <property type="entry name" value="DNA2/NAM7 HELICASE FAMILY MEMBER"/>
    <property type="match status" value="1"/>
</dbReference>
<dbReference type="Pfam" id="PF13195">
    <property type="entry name" value="DUF4011"/>
    <property type="match status" value="1"/>
</dbReference>
<dbReference type="GO" id="GO:0005524">
    <property type="term" value="F:ATP binding"/>
    <property type="evidence" value="ECO:0007669"/>
    <property type="project" value="UniProtKB-KW"/>
</dbReference>
<dbReference type="InterPro" id="IPR027417">
    <property type="entry name" value="P-loop_NTPase"/>
</dbReference>
<dbReference type="EMBL" id="CP016618">
    <property type="protein sequence ID" value="ANY83563.1"/>
    <property type="molecule type" value="Genomic_DNA"/>
</dbReference>
<name>A0A1B2EUA8_9HYPH</name>
<dbReference type="GO" id="GO:0016787">
    <property type="term" value="F:hydrolase activity"/>
    <property type="evidence" value="ECO:0007669"/>
    <property type="project" value="UniProtKB-KW"/>
</dbReference>
<evidence type="ECO:0000259" key="5">
    <source>
        <dbReference type="Pfam" id="PF13087"/>
    </source>
</evidence>
<geneLocation type="plasmid" evidence="6">
    <name>unnamed3</name>
</geneLocation>
<keyword evidence="1" id="KW-0547">Nucleotide-binding</keyword>
<reference evidence="6" key="1">
    <citation type="submission" date="2016-07" db="EMBL/GenBank/DDBJ databases">
        <title>Microvirga ossetica sp. nov. a new species of rhizobia isolated from root nodules of the legume species Vicia alpestris Steven originated from North Ossetia region in the Caucasus.</title>
        <authorList>
            <person name="Safronova V.I."/>
            <person name="Kuznetsova I.G."/>
            <person name="Sazanova A.L."/>
            <person name="Belimov A."/>
            <person name="Andronov E."/>
            <person name="Osledkin Y.S."/>
            <person name="Onishchuk O.P."/>
            <person name="Kurchak O.N."/>
            <person name="Shaposhnikov A.I."/>
            <person name="Willems A."/>
            <person name="Tikhonovich I.A."/>
        </authorList>
    </citation>
    <scope>NUCLEOTIDE SEQUENCE [LARGE SCALE GENOMIC DNA]</scope>
    <source>
        <strain evidence="6">V5/3M</strain>
        <plasmid evidence="6">unnamed3</plasmid>
    </source>
</reference>
<dbReference type="CDD" id="cd18808">
    <property type="entry name" value="SF1_C_Upf1"/>
    <property type="match status" value="1"/>
</dbReference>
<feature type="domain" description="DNA2/NAM7 helicase-like C-terminal" evidence="5">
    <location>
        <begin position="431"/>
        <end position="621"/>
    </location>
</feature>
<protein>
    <recommendedName>
        <fullName evidence="5">DNA2/NAM7 helicase-like C-terminal domain-containing protein</fullName>
    </recommendedName>
</protein>
<dbReference type="GO" id="GO:0043139">
    <property type="term" value="F:5'-3' DNA helicase activity"/>
    <property type="evidence" value="ECO:0007669"/>
    <property type="project" value="TreeGrafter"/>
</dbReference>
<dbReference type="Gene3D" id="3.40.50.300">
    <property type="entry name" value="P-loop containing nucleotide triphosphate hydrolases"/>
    <property type="match status" value="3"/>
</dbReference>
<dbReference type="Pfam" id="PF13245">
    <property type="entry name" value="AAA_19"/>
    <property type="match status" value="1"/>
</dbReference>
<proteinExistence type="predicted"/>
<accession>A0A1B2EUA8</accession>
<dbReference type="InterPro" id="IPR025103">
    <property type="entry name" value="DUF4011"/>
</dbReference>
<keyword evidence="6" id="KW-0614">Plasmid</keyword>
<gene>
    <name evidence="6" type="ORF">BB934_35490</name>
</gene>
<evidence type="ECO:0000256" key="1">
    <source>
        <dbReference type="ARBA" id="ARBA00022741"/>
    </source>
</evidence>
<dbReference type="Pfam" id="PF13087">
    <property type="entry name" value="AAA_12"/>
    <property type="match status" value="1"/>
</dbReference>
<evidence type="ECO:0000256" key="4">
    <source>
        <dbReference type="ARBA" id="ARBA00022840"/>
    </source>
</evidence>
<evidence type="ECO:0000256" key="3">
    <source>
        <dbReference type="ARBA" id="ARBA00022806"/>
    </source>
</evidence>
<dbReference type="AlphaFoldDB" id="A0A1B2EUA8"/>
<keyword evidence="3" id="KW-0347">Helicase</keyword>
<dbReference type="KEGG" id="moc:BB934_35490"/>
<dbReference type="InterPro" id="IPR041679">
    <property type="entry name" value="DNA2/NAM7-like_C"/>
</dbReference>
<dbReference type="PANTHER" id="PTHR43788:SF8">
    <property type="entry name" value="DNA-BINDING PROTEIN SMUBP-2"/>
    <property type="match status" value="1"/>
</dbReference>
<organism evidence="6">
    <name type="scientific">Microvirga ossetica</name>
    <dbReference type="NCBI Taxonomy" id="1882682"/>
    <lineage>
        <taxon>Bacteria</taxon>
        <taxon>Pseudomonadati</taxon>
        <taxon>Pseudomonadota</taxon>
        <taxon>Alphaproteobacteria</taxon>
        <taxon>Hyphomicrobiales</taxon>
        <taxon>Methylobacteriaceae</taxon>
        <taxon>Microvirga</taxon>
    </lineage>
</organism>
<keyword evidence="4" id="KW-0067">ATP-binding</keyword>
<dbReference type="SUPFAM" id="SSF52540">
    <property type="entry name" value="P-loop containing nucleoside triphosphate hydrolases"/>
    <property type="match status" value="1"/>
</dbReference>
<evidence type="ECO:0000256" key="2">
    <source>
        <dbReference type="ARBA" id="ARBA00022801"/>
    </source>
</evidence>
<keyword evidence="2" id="KW-0378">Hydrolase</keyword>
<sequence length="753" mass="83203">MPYPDISAHLEAMRASVFHVSDQNPLMTLPRSGSRRILPLEGSAYSAWSALASMRSLQIGEDLKAATPLAETRSILEEIAAEDRKLRDQQGLSALNLGLGIVAWEEADETYCFAPLYLQSIELDISRESIRVRSTGAAPELNETLLVRLGIPKDEVPKVPPDDPEADIHPKIAGYEDRLVVGLFNQTRRLMASRLDPYRNPRLLNHATLTRLVLASRGDEAAVQSIRPQALETRRAPDAKNLHRIEADSFQDSIITDTRSGCPELIVQGPPGTGKSQTIVNVIANAIQDGKSVLVMAEKMNAIEAIWKHLRLSPEASQVLMLQGEGLNHTRVAESLGVPELSGIINILQSCPAQMRPKAILTSPEAFALCVPEDWTFDTLVVDEVSQMPLSSAGAAIAASRQLVVCGDSWQMPPDVPLWMDPGKGAAEVTSLLTAAERASFPTRMLEYHYRSRHPALIEASNRLFYRNRLRIVPSPLPAEYYGVKFHAAGGFYDPTSRNNLEEATQVVDAVRRCIRDAQNKPVTAREWPKSIGIIAMNEPQRRLIASLLEDCSGVDTLPADEPLFVKTISDVQGEERDIILVSLTYGRTPGGELHPNLGPISTPSGDKRVNVMMTRSRCRTEVFASFNYTDWPPTANAGIEALRIIIKNAQKGSRAYAGKPYKGPLTSHAIQELVTLDQFGRALCVKTKKGQYRAMIYPVGGSSTLDEASEIKQLENAGWRVRPIPSEWLDEEAIIEEEDRREFGRFLGQNRH</sequence>
<dbReference type="InterPro" id="IPR050534">
    <property type="entry name" value="Coronavir_polyprotein_1ab"/>
</dbReference>